<keyword evidence="1" id="KW-0732">Signal</keyword>
<feature type="chain" id="PRO_5034894747" evidence="1">
    <location>
        <begin position="19"/>
        <end position="216"/>
    </location>
</feature>
<evidence type="ECO:0000313" key="2">
    <source>
        <dbReference type="Proteomes" id="UP000694844"/>
    </source>
</evidence>
<sequence length="216" mass="24680">MDRYILMILILRQASITAEKICWKTDDPSSEKDVFFRCKRSMIVLEDAKINENSVNGYGHCSSRIKQLLKCNGLKNICDVSNEDIFNIVGEIVDNCFYARSSSCTLCIFYNCISGEPNYLMDKTILTKVQGNVYKAAWVRGILHCSIYGHITNITVYKMPSTEITIRDNSGSKIIDFDDEFYSRGIYYRCDNGIEGMQITKDSLYGINDEINPKCK</sequence>
<dbReference type="Proteomes" id="UP000694844">
    <property type="component" value="Chromosome 5"/>
</dbReference>
<keyword evidence="2" id="KW-1185">Reference proteome</keyword>
<dbReference type="KEGG" id="cvn:111136500"/>
<proteinExistence type="predicted"/>
<gene>
    <name evidence="3" type="primary">LOC111136500</name>
</gene>
<name>A0A8B8ET13_CRAVI</name>
<dbReference type="AlphaFoldDB" id="A0A8B8ET13"/>
<feature type="signal peptide" evidence="1">
    <location>
        <begin position="1"/>
        <end position="18"/>
    </location>
</feature>
<reference evidence="3" key="1">
    <citation type="submission" date="2025-08" db="UniProtKB">
        <authorList>
            <consortium name="RefSeq"/>
        </authorList>
    </citation>
    <scope>IDENTIFICATION</scope>
    <source>
        <tissue evidence="3">Whole sample</tissue>
    </source>
</reference>
<accession>A0A8B8ET13</accession>
<dbReference type="RefSeq" id="XP_022343095.1">
    <property type="nucleotide sequence ID" value="XM_022487387.1"/>
</dbReference>
<evidence type="ECO:0000256" key="1">
    <source>
        <dbReference type="SAM" id="SignalP"/>
    </source>
</evidence>
<dbReference type="GeneID" id="111136500"/>
<evidence type="ECO:0000313" key="3">
    <source>
        <dbReference type="RefSeq" id="XP_022343095.1"/>
    </source>
</evidence>
<organism evidence="2 3">
    <name type="scientific">Crassostrea virginica</name>
    <name type="common">Eastern oyster</name>
    <dbReference type="NCBI Taxonomy" id="6565"/>
    <lineage>
        <taxon>Eukaryota</taxon>
        <taxon>Metazoa</taxon>
        <taxon>Spiralia</taxon>
        <taxon>Lophotrochozoa</taxon>
        <taxon>Mollusca</taxon>
        <taxon>Bivalvia</taxon>
        <taxon>Autobranchia</taxon>
        <taxon>Pteriomorphia</taxon>
        <taxon>Ostreida</taxon>
        <taxon>Ostreoidea</taxon>
        <taxon>Ostreidae</taxon>
        <taxon>Crassostrea</taxon>
    </lineage>
</organism>
<protein>
    <submittedName>
        <fullName evidence="3">Uncharacterized protein LOC111136500</fullName>
    </submittedName>
</protein>